<dbReference type="EMBL" id="ASGP02000004">
    <property type="protein sequence ID" value="KAH9511817.1"/>
    <property type="molecule type" value="Genomic_DNA"/>
</dbReference>
<sequence>MSSLHEIYRKEFVIQITNAEPNLINTHSTNIINIIKQNQELEIEIKANQIIGYNCNRQNSN</sequence>
<dbReference type="AlphaFoldDB" id="A0A922HVP3"/>
<comment type="caution">
    <text evidence="1">The sequence shown here is derived from an EMBL/GenBank/DDBJ whole genome shotgun (WGS) entry which is preliminary data.</text>
</comment>
<reference evidence="1" key="2">
    <citation type="journal article" date="2022" name="Res Sq">
        <title>Comparative Genomics Reveals Insights into the Divergent Evolution of Astigmatic Mites and Household Pest Adaptations.</title>
        <authorList>
            <person name="Xiong Q."/>
            <person name="Wan A.T.-Y."/>
            <person name="Liu X.-Y."/>
            <person name="Fung C.S.-H."/>
            <person name="Xiao X."/>
            <person name="Malainual N."/>
            <person name="Hou J."/>
            <person name="Wang L."/>
            <person name="Wang M."/>
            <person name="Yang K."/>
            <person name="Cui Y."/>
            <person name="Leung E."/>
            <person name="Nong W."/>
            <person name="Shin S.-K."/>
            <person name="Au S."/>
            <person name="Jeong K.Y."/>
            <person name="Chew F.T."/>
            <person name="Hui J."/>
            <person name="Leung T.F."/>
            <person name="Tungtrongchitr A."/>
            <person name="Zhong N."/>
            <person name="Liu Z."/>
            <person name="Tsui S."/>
        </authorList>
    </citation>
    <scope>NUCLEOTIDE SEQUENCE</scope>
    <source>
        <strain evidence="1">Derf</strain>
        <tissue evidence="1">Whole organism</tissue>
    </source>
</reference>
<protein>
    <submittedName>
        <fullName evidence="1">Uncharacterized protein</fullName>
    </submittedName>
</protein>
<accession>A0A922HVP3</accession>
<keyword evidence="2" id="KW-1185">Reference proteome</keyword>
<reference evidence="1" key="1">
    <citation type="submission" date="2013-05" db="EMBL/GenBank/DDBJ databases">
        <authorList>
            <person name="Yim A.K.Y."/>
            <person name="Chan T.F."/>
            <person name="Ji K.M."/>
            <person name="Liu X.Y."/>
            <person name="Zhou J.W."/>
            <person name="Li R.Q."/>
            <person name="Yang K.Y."/>
            <person name="Li J."/>
            <person name="Li M."/>
            <person name="Law P.T.W."/>
            <person name="Wu Y.L."/>
            <person name="Cai Z.L."/>
            <person name="Qin H."/>
            <person name="Bao Y."/>
            <person name="Leung R.K.K."/>
            <person name="Ng P.K.S."/>
            <person name="Zou J."/>
            <person name="Zhong X.J."/>
            <person name="Ran P.X."/>
            <person name="Zhong N.S."/>
            <person name="Liu Z.G."/>
            <person name="Tsui S.K.W."/>
        </authorList>
    </citation>
    <scope>NUCLEOTIDE SEQUENCE</scope>
    <source>
        <strain evidence="1">Derf</strain>
        <tissue evidence="1">Whole organism</tissue>
    </source>
</reference>
<evidence type="ECO:0000313" key="2">
    <source>
        <dbReference type="Proteomes" id="UP000790347"/>
    </source>
</evidence>
<name>A0A922HVP3_DERFA</name>
<evidence type="ECO:0000313" key="1">
    <source>
        <dbReference type="EMBL" id="KAH9511817.1"/>
    </source>
</evidence>
<proteinExistence type="predicted"/>
<dbReference type="Proteomes" id="UP000790347">
    <property type="component" value="Unassembled WGS sequence"/>
</dbReference>
<gene>
    <name evidence="1" type="ORF">DERF_010244</name>
</gene>
<organism evidence="1 2">
    <name type="scientific">Dermatophagoides farinae</name>
    <name type="common">American house dust mite</name>
    <dbReference type="NCBI Taxonomy" id="6954"/>
    <lineage>
        <taxon>Eukaryota</taxon>
        <taxon>Metazoa</taxon>
        <taxon>Ecdysozoa</taxon>
        <taxon>Arthropoda</taxon>
        <taxon>Chelicerata</taxon>
        <taxon>Arachnida</taxon>
        <taxon>Acari</taxon>
        <taxon>Acariformes</taxon>
        <taxon>Sarcoptiformes</taxon>
        <taxon>Astigmata</taxon>
        <taxon>Psoroptidia</taxon>
        <taxon>Analgoidea</taxon>
        <taxon>Pyroglyphidae</taxon>
        <taxon>Dermatophagoidinae</taxon>
        <taxon>Dermatophagoides</taxon>
    </lineage>
</organism>